<dbReference type="CDD" id="cd00118">
    <property type="entry name" value="LysM"/>
    <property type="match status" value="1"/>
</dbReference>
<dbReference type="Gene3D" id="3.10.350.10">
    <property type="entry name" value="LysM domain"/>
    <property type="match status" value="1"/>
</dbReference>
<proteinExistence type="predicted"/>
<gene>
    <name evidence="2" type="ORF">ACJRO7_007804</name>
</gene>
<evidence type="ECO:0000313" key="3">
    <source>
        <dbReference type="Proteomes" id="UP001634007"/>
    </source>
</evidence>
<name>A0ABD3IPK0_EUCGL</name>
<dbReference type="InterPro" id="IPR036779">
    <property type="entry name" value="LysM_dom_sf"/>
</dbReference>
<dbReference type="AlphaFoldDB" id="A0ABD3IPK0"/>
<sequence length="146" mass="16091">MSRTRTILLRNLKSSLQGTALTIKLIPNKLNPSAAAFPFKIAMAERKCSCCLALLVALALLLGYSQTSKSEFVVGEETLANANIINGDMPCDEIYVVREGETLQTISAKCEDPFILENNPHIYDPDDVYPGLVITITPFRERSSLK</sequence>
<accession>A0ABD3IPK0</accession>
<keyword evidence="3" id="KW-1185">Reference proteome</keyword>
<comment type="caution">
    <text evidence="2">The sequence shown here is derived from an EMBL/GenBank/DDBJ whole genome shotgun (WGS) entry which is preliminary data.</text>
</comment>
<evidence type="ECO:0000313" key="2">
    <source>
        <dbReference type="EMBL" id="KAL3716093.1"/>
    </source>
</evidence>
<evidence type="ECO:0000259" key="1">
    <source>
        <dbReference type="Pfam" id="PF01476"/>
    </source>
</evidence>
<protein>
    <recommendedName>
        <fullName evidence="1">LysM domain-containing protein</fullName>
    </recommendedName>
</protein>
<dbReference type="Pfam" id="PF01476">
    <property type="entry name" value="LysM"/>
    <property type="match status" value="1"/>
</dbReference>
<dbReference type="InterPro" id="IPR018392">
    <property type="entry name" value="LysM"/>
</dbReference>
<organism evidence="2 3">
    <name type="scientific">Eucalyptus globulus</name>
    <name type="common">Tasmanian blue gum</name>
    <dbReference type="NCBI Taxonomy" id="34317"/>
    <lineage>
        <taxon>Eukaryota</taxon>
        <taxon>Viridiplantae</taxon>
        <taxon>Streptophyta</taxon>
        <taxon>Embryophyta</taxon>
        <taxon>Tracheophyta</taxon>
        <taxon>Spermatophyta</taxon>
        <taxon>Magnoliopsida</taxon>
        <taxon>eudicotyledons</taxon>
        <taxon>Gunneridae</taxon>
        <taxon>Pentapetalae</taxon>
        <taxon>rosids</taxon>
        <taxon>malvids</taxon>
        <taxon>Myrtales</taxon>
        <taxon>Myrtaceae</taxon>
        <taxon>Myrtoideae</taxon>
        <taxon>Eucalypteae</taxon>
        <taxon>Eucalyptus</taxon>
    </lineage>
</organism>
<dbReference type="PANTHER" id="PTHR33648">
    <property type="entry name" value="EMBRYO SAC 1"/>
    <property type="match status" value="1"/>
</dbReference>
<dbReference type="Proteomes" id="UP001634007">
    <property type="component" value="Unassembled WGS sequence"/>
</dbReference>
<dbReference type="EMBL" id="JBJKBG010000011">
    <property type="protein sequence ID" value="KAL3716093.1"/>
    <property type="molecule type" value="Genomic_DNA"/>
</dbReference>
<reference evidence="2 3" key="1">
    <citation type="submission" date="2024-11" db="EMBL/GenBank/DDBJ databases">
        <title>Chromosome-level genome assembly of Eucalyptus globulus Labill. provides insights into its genome evolution.</title>
        <authorList>
            <person name="Li X."/>
        </authorList>
    </citation>
    <scope>NUCLEOTIDE SEQUENCE [LARGE SCALE GENOMIC DNA]</scope>
    <source>
        <strain evidence="2">CL2024</strain>
        <tissue evidence="2">Fresh tender leaves</tissue>
    </source>
</reference>
<dbReference type="PANTHER" id="PTHR33648:SF46">
    <property type="entry name" value="LYSM DOMAIN-CONTAINING PROTEIN"/>
    <property type="match status" value="1"/>
</dbReference>
<feature type="domain" description="LysM" evidence="1">
    <location>
        <begin position="95"/>
        <end position="136"/>
    </location>
</feature>